<gene>
    <name evidence="3" type="ORF">GCM10023318_40490</name>
</gene>
<dbReference type="Proteomes" id="UP001500603">
    <property type="component" value="Unassembled WGS sequence"/>
</dbReference>
<dbReference type="InterPro" id="IPR000644">
    <property type="entry name" value="CBS_dom"/>
</dbReference>
<dbReference type="EMBL" id="BAABJM010000003">
    <property type="protein sequence ID" value="GAA5059697.1"/>
    <property type="molecule type" value="Genomic_DNA"/>
</dbReference>
<dbReference type="SMART" id="SM00116">
    <property type="entry name" value="CBS"/>
    <property type="match status" value="2"/>
</dbReference>
<protein>
    <submittedName>
        <fullName evidence="3">CBS domain-containing protein</fullName>
    </submittedName>
</protein>
<evidence type="ECO:0000259" key="2">
    <source>
        <dbReference type="PROSITE" id="PS51371"/>
    </source>
</evidence>
<evidence type="ECO:0000313" key="4">
    <source>
        <dbReference type="Proteomes" id="UP001500603"/>
    </source>
</evidence>
<dbReference type="CDD" id="cd17788">
    <property type="entry name" value="CBS_pair_bac"/>
    <property type="match status" value="1"/>
</dbReference>
<sequence length="165" mass="18237">MTTTRQQAQQDRDMQAREIAIQLPTVHIGDPVAKAMRLMVVNRLPGMIVVDDRDRPLAVLPGTQVLRLAIPSSYQNDPALVRTIDELHAELFWYEPGRMTVGDCLPDLTAKPTTVRPDATLLELATVMSQRHSPLVAVVDENRVLLGAVTLERLLISLAVVGLED</sequence>
<reference evidence="4" key="1">
    <citation type="journal article" date="2019" name="Int. J. Syst. Evol. Microbiol.">
        <title>The Global Catalogue of Microorganisms (GCM) 10K type strain sequencing project: providing services to taxonomists for standard genome sequencing and annotation.</title>
        <authorList>
            <consortium name="The Broad Institute Genomics Platform"/>
            <consortium name="The Broad Institute Genome Sequencing Center for Infectious Disease"/>
            <person name="Wu L."/>
            <person name="Ma J."/>
        </authorList>
    </citation>
    <scope>NUCLEOTIDE SEQUENCE [LARGE SCALE GENOMIC DNA]</scope>
    <source>
        <strain evidence="4">JCM 18298</strain>
    </source>
</reference>
<organism evidence="3 4">
    <name type="scientific">Nocardia callitridis</name>
    <dbReference type="NCBI Taxonomy" id="648753"/>
    <lineage>
        <taxon>Bacteria</taxon>
        <taxon>Bacillati</taxon>
        <taxon>Actinomycetota</taxon>
        <taxon>Actinomycetes</taxon>
        <taxon>Mycobacteriales</taxon>
        <taxon>Nocardiaceae</taxon>
        <taxon>Nocardia</taxon>
    </lineage>
</organism>
<keyword evidence="4" id="KW-1185">Reference proteome</keyword>
<dbReference type="RefSeq" id="WP_345497101.1">
    <property type="nucleotide sequence ID" value="NZ_BAABJM010000003.1"/>
</dbReference>
<dbReference type="Gene3D" id="3.10.580.10">
    <property type="entry name" value="CBS-domain"/>
    <property type="match status" value="1"/>
</dbReference>
<feature type="domain" description="CBS" evidence="2">
    <location>
        <begin position="14"/>
        <end position="78"/>
    </location>
</feature>
<evidence type="ECO:0000313" key="3">
    <source>
        <dbReference type="EMBL" id="GAA5059697.1"/>
    </source>
</evidence>
<proteinExistence type="predicted"/>
<dbReference type="SUPFAM" id="SSF54631">
    <property type="entry name" value="CBS-domain pair"/>
    <property type="match status" value="1"/>
</dbReference>
<accession>A0ABP9KIV1</accession>
<feature type="domain" description="CBS" evidence="2">
    <location>
        <begin position="108"/>
        <end position="165"/>
    </location>
</feature>
<dbReference type="InterPro" id="IPR046342">
    <property type="entry name" value="CBS_dom_sf"/>
</dbReference>
<keyword evidence="1" id="KW-0129">CBS domain</keyword>
<evidence type="ECO:0000256" key="1">
    <source>
        <dbReference type="PROSITE-ProRule" id="PRU00703"/>
    </source>
</evidence>
<dbReference type="PROSITE" id="PS51371">
    <property type="entry name" value="CBS"/>
    <property type="match status" value="2"/>
</dbReference>
<comment type="caution">
    <text evidence="3">The sequence shown here is derived from an EMBL/GenBank/DDBJ whole genome shotgun (WGS) entry which is preliminary data.</text>
</comment>
<dbReference type="Pfam" id="PF00571">
    <property type="entry name" value="CBS"/>
    <property type="match status" value="2"/>
</dbReference>
<name>A0ABP9KIV1_9NOCA</name>